<dbReference type="InterPro" id="IPR014729">
    <property type="entry name" value="Rossmann-like_a/b/a_fold"/>
</dbReference>
<feature type="domain" description="UspA" evidence="2">
    <location>
        <begin position="78"/>
        <end position="147"/>
    </location>
</feature>
<dbReference type="SUPFAM" id="SSF52402">
    <property type="entry name" value="Adenine nucleotide alpha hydrolases-like"/>
    <property type="match status" value="2"/>
</dbReference>
<name>A0AAW1Q0J3_9CHLO</name>
<evidence type="ECO:0000313" key="4">
    <source>
        <dbReference type="Proteomes" id="UP001489004"/>
    </source>
</evidence>
<proteinExistence type="predicted"/>
<protein>
    <recommendedName>
        <fullName evidence="2">UspA domain-containing protein</fullName>
    </recommendedName>
</protein>
<dbReference type="PANTHER" id="PTHR31964">
    <property type="entry name" value="ADENINE NUCLEOTIDE ALPHA HYDROLASES-LIKE SUPERFAMILY PROTEIN"/>
    <property type="match status" value="1"/>
</dbReference>
<dbReference type="PANTHER" id="PTHR31964:SF113">
    <property type="entry name" value="USPA DOMAIN-CONTAINING PROTEIN"/>
    <property type="match status" value="1"/>
</dbReference>
<evidence type="ECO:0000313" key="3">
    <source>
        <dbReference type="EMBL" id="KAK9815395.1"/>
    </source>
</evidence>
<keyword evidence="4" id="KW-1185">Reference proteome</keyword>
<feature type="compositionally biased region" description="Polar residues" evidence="1">
    <location>
        <begin position="437"/>
        <end position="448"/>
    </location>
</feature>
<dbReference type="CDD" id="cd00293">
    <property type="entry name" value="USP-like"/>
    <property type="match status" value="1"/>
</dbReference>
<gene>
    <name evidence="3" type="ORF">WJX72_002984</name>
</gene>
<feature type="domain" description="UspA" evidence="2">
    <location>
        <begin position="197"/>
        <end position="326"/>
    </location>
</feature>
<dbReference type="Gene3D" id="3.40.50.620">
    <property type="entry name" value="HUPs"/>
    <property type="match status" value="2"/>
</dbReference>
<dbReference type="Proteomes" id="UP001489004">
    <property type="component" value="Unassembled WGS sequence"/>
</dbReference>
<dbReference type="AlphaFoldDB" id="A0AAW1Q0J3"/>
<feature type="region of interest" description="Disordered" evidence="1">
    <location>
        <begin position="343"/>
        <end position="377"/>
    </location>
</feature>
<feature type="compositionally biased region" description="Low complexity" evidence="1">
    <location>
        <begin position="419"/>
        <end position="430"/>
    </location>
</feature>
<organism evidence="3 4">
    <name type="scientific">[Myrmecia] bisecta</name>
    <dbReference type="NCBI Taxonomy" id="41462"/>
    <lineage>
        <taxon>Eukaryota</taxon>
        <taxon>Viridiplantae</taxon>
        <taxon>Chlorophyta</taxon>
        <taxon>core chlorophytes</taxon>
        <taxon>Trebouxiophyceae</taxon>
        <taxon>Trebouxiales</taxon>
        <taxon>Trebouxiaceae</taxon>
        <taxon>Myrmecia</taxon>
    </lineage>
</organism>
<comment type="caution">
    <text evidence="3">The sequence shown here is derived from an EMBL/GenBank/DDBJ whole genome shotgun (WGS) entry which is preliminary data.</text>
</comment>
<sequence length="489" mass="53034">MAETRKIAFCVDTWSADATLYSWSYTKQFFFRKVRDANGNEVLSSQDQLFVVHVHTNKKDREKWDVGGPLLPSLQRALTNYPHTIVELEGNNVHSAVLDFCVRTNIDILVLGSKESRGAVQKMVPGNAGSITAAIKQHCKCPLLVVRPAAARNEKMRIKSQVNLGTLLEAKEADGSEQLSAPLKASVLAAKRPAESRRVGLVVEAHEAGRQILSWAAKFCLFEDDEVFVAHCVTKGMQRAASRKKEELDAEDWMDINSEDLAGHEIVREVLLKGDLKDGICEWAAKESIDLLVISSPDSSRLRKAFSVSISSHLQQHAPCPALVIPYKSMSWTEGSTGYDLSVSPPEYNYMDQAQGQASSPPEHHQASAPGRQPSRLNRLVSMGTSPISAFAAKAASPFRHSEDAGEPSATVSPRRPLSPGNSGNAGASSPRPPQPATSGSLSQSNSLVDDLQKQLSLRDAEIAELKAQVLQLQTAASLASPSKQGLIS</sequence>
<reference evidence="3 4" key="1">
    <citation type="journal article" date="2024" name="Nat. Commun.">
        <title>Phylogenomics reveals the evolutionary origins of lichenization in chlorophyte algae.</title>
        <authorList>
            <person name="Puginier C."/>
            <person name="Libourel C."/>
            <person name="Otte J."/>
            <person name="Skaloud P."/>
            <person name="Haon M."/>
            <person name="Grisel S."/>
            <person name="Petersen M."/>
            <person name="Berrin J.G."/>
            <person name="Delaux P.M."/>
            <person name="Dal Grande F."/>
            <person name="Keller J."/>
        </authorList>
    </citation>
    <scope>NUCLEOTIDE SEQUENCE [LARGE SCALE GENOMIC DNA]</scope>
    <source>
        <strain evidence="3 4">SAG 2043</strain>
    </source>
</reference>
<dbReference type="EMBL" id="JALJOR010000006">
    <property type="protein sequence ID" value="KAK9815395.1"/>
    <property type="molecule type" value="Genomic_DNA"/>
</dbReference>
<evidence type="ECO:0000259" key="2">
    <source>
        <dbReference type="Pfam" id="PF00582"/>
    </source>
</evidence>
<accession>A0AAW1Q0J3</accession>
<feature type="region of interest" description="Disordered" evidence="1">
    <location>
        <begin position="394"/>
        <end position="452"/>
    </location>
</feature>
<evidence type="ECO:0000256" key="1">
    <source>
        <dbReference type="SAM" id="MobiDB-lite"/>
    </source>
</evidence>
<dbReference type="InterPro" id="IPR006016">
    <property type="entry name" value="UspA"/>
</dbReference>
<dbReference type="Pfam" id="PF00582">
    <property type="entry name" value="Usp"/>
    <property type="match status" value="2"/>
</dbReference>